<feature type="compositionally biased region" description="Basic and acidic residues" evidence="5">
    <location>
        <begin position="265"/>
        <end position="279"/>
    </location>
</feature>
<evidence type="ECO:0000256" key="5">
    <source>
        <dbReference type="SAM" id="MobiDB-lite"/>
    </source>
</evidence>
<dbReference type="Gene3D" id="3.40.1090.10">
    <property type="entry name" value="Cytosolic phospholipase A2 catalytic domain"/>
    <property type="match status" value="2"/>
</dbReference>
<dbReference type="PANTHER" id="PTHR14226:SF76">
    <property type="entry name" value="NTE FAMILY PROTEIN RSSA"/>
    <property type="match status" value="1"/>
</dbReference>
<dbReference type="GO" id="GO:0016042">
    <property type="term" value="P:lipid catabolic process"/>
    <property type="evidence" value="ECO:0007669"/>
    <property type="project" value="UniProtKB-UniRule"/>
</dbReference>
<dbReference type="SUPFAM" id="SSF52151">
    <property type="entry name" value="FabD/lysophospholipase-like"/>
    <property type="match status" value="1"/>
</dbReference>
<dbReference type="Proteomes" id="UP001156856">
    <property type="component" value="Unassembled WGS sequence"/>
</dbReference>
<feature type="active site" description="Proton acceptor" evidence="4">
    <location>
        <position position="190"/>
    </location>
</feature>
<dbReference type="GO" id="GO:0016787">
    <property type="term" value="F:hydrolase activity"/>
    <property type="evidence" value="ECO:0007669"/>
    <property type="project" value="UniProtKB-UniRule"/>
</dbReference>
<dbReference type="InterPro" id="IPR050301">
    <property type="entry name" value="NTE"/>
</dbReference>
<evidence type="ECO:0000313" key="9">
    <source>
        <dbReference type="Proteomes" id="UP000321960"/>
    </source>
</evidence>
<dbReference type="InterPro" id="IPR002641">
    <property type="entry name" value="PNPLA_dom"/>
</dbReference>
<evidence type="ECO:0000313" key="10">
    <source>
        <dbReference type="Proteomes" id="UP001156856"/>
    </source>
</evidence>
<dbReference type="PANTHER" id="PTHR14226">
    <property type="entry name" value="NEUROPATHY TARGET ESTERASE/SWISS CHEESE D.MELANOGASTER"/>
    <property type="match status" value="1"/>
</dbReference>
<reference evidence="8" key="4">
    <citation type="submission" date="2023-01" db="EMBL/GenBank/DDBJ databases">
        <title>Draft genome sequence of Methylobacterium oxalidis strain NBRC 107715.</title>
        <authorList>
            <person name="Sun Q."/>
            <person name="Mori K."/>
        </authorList>
    </citation>
    <scope>NUCLEOTIDE SEQUENCE</scope>
    <source>
        <strain evidence="8">NBRC 107715</strain>
    </source>
</reference>
<dbReference type="PROSITE" id="PS51635">
    <property type="entry name" value="PNPLA"/>
    <property type="match status" value="1"/>
</dbReference>
<keyword evidence="3 4" id="KW-0443">Lipid metabolism</keyword>
<proteinExistence type="predicted"/>
<dbReference type="EMBL" id="BSPK01000033">
    <property type="protein sequence ID" value="GLS63955.1"/>
    <property type="molecule type" value="Genomic_DNA"/>
</dbReference>
<evidence type="ECO:0000313" key="7">
    <source>
        <dbReference type="EMBL" id="GEP07548.1"/>
    </source>
</evidence>
<gene>
    <name evidence="8" type="ORF">GCM10007888_23360</name>
    <name evidence="7" type="ORF">MOX02_55860</name>
</gene>
<evidence type="ECO:0000259" key="6">
    <source>
        <dbReference type="PROSITE" id="PS51635"/>
    </source>
</evidence>
<keyword evidence="1 4" id="KW-0378">Hydrolase</keyword>
<reference evidence="8" key="1">
    <citation type="journal article" date="2014" name="Int. J. Syst. Evol. Microbiol.">
        <title>Complete genome of a new Firmicutes species belonging to the dominant human colonic microbiota ('Ruminococcus bicirculans') reveals two chromosomes and a selective capacity to utilize plant glucans.</title>
        <authorList>
            <consortium name="NISC Comparative Sequencing Program"/>
            <person name="Wegmann U."/>
            <person name="Louis P."/>
            <person name="Goesmann A."/>
            <person name="Henrissat B."/>
            <person name="Duncan S.H."/>
            <person name="Flint H.J."/>
        </authorList>
    </citation>
    <scope>NUCLEOTIDE SEQUENCE</scope>
    <source>
        <strain evidence="8">NBRC 107715</strain>
    </source>
</reference>
<feature type="region of interest" description="Disordered" evidence="5">
    <location>
        <begin position="262"/>
        <end position="281"/>
    </location>
</feature>
<reference evidence="10" key="2">
    <citation type="journal article" date="2019" name="Int. J. Syst. Evol. Microbiol.">
        <title>The Global Catalogue of Microorganisms (GCM) 10K type strain sequencing project: providing services to taxonomists for standard genome sequencing and annotation.</title>
        <authorList>
            <consortium name="The Broad Institute Genomics Platform"/>
            <consortium name="The Broad Institute Genome Sequencing Center for Infectious Disease"/>
            <person name="Wu L."/>
            <person name="Ma J."/>
        </authorList>
    </citation>
    <scope>NUCLEOTIDE SEQUENCE [LARGE SCALE GENOMIC DNA]</scope>
    <source>
        <strain evidence="10">NBRC 107715</strain>
    </source>
</reference>
<dbReference type="Pfam" id="PF01734">
    <property type="entry name" value="Patatin"/>
    <property type="match status" value="1"/>
</dbReference>
<dbReference type="AlphaFoldDB" id="A0A512JC59"/>
<comment type="caution">
    <text evidence="4">Lacks conserved residue(s) required for the propagation of feature annotation.</text>
</comment>
<accession>A0A512JC59</accession>
<evidence type="ECO:0000256" key="3">
    <source>
        <dbReference type="ARBA" id="ARBA00023098"/>
    </source>
</evidence>
<dbReference type="EMBL" id="BJZU01000161">
    <property type="protein sequence ID" value="GEP07548.1"/>
    <property type="molecule type" value="Genomic_DNA"/>
</dbReference>
<keyword evidence="2 4" id="KW-0442">Lipid degradation</keyword>
<feature type="short sequence motif" description="GXSXG" evidence="4">
    <location>
        <begin position="74"/>
        <end position="78"/>
    </location>
</feature>
<sequence>MTWEAALNAAFPRPPDHVWQEIRPPGTVEPVRPVAPRGPRIGLALGGGSARGWAHIGVIRALEEAGIHPDVVAGCSIGAVVGGCYAAAKLDALAEFALSLTKRRVVGLLDVRLSGSGLIGGDRLRRRLETDLADRRIEGLPVRFASVATELGTGHEVWLTRGGLVEAVRASYALPGIFPPVPLDGRLLMDGTLVNPVPVTLARAMGADLVICVNLNCDPRVRGGTVVAPEAPDPVEAAVAGAAEVRRRWSLLHTVRGAGRRIAGRRPDGRRDEGMRADHPGTPGIARVMFDAFNITQDRISRARLERDPPDVSIGPTLAGMGLFEFHRAAEAIALGHQAARAALPRIRAALEGASART</sequence>
<feature type="active site" description="Nucleophile" evidence="4">
    <location>
        <position position="76"/>
    </location>
</feature>
<evidence type="ECO:0000256" key="1">
    <source>
        <dbReference type="ARBA" id="ARBA00022801"/>
    </source>
</evidence>
<dbReference type="InterPro" id="IPR016035">
    <property type="entry name" value="Acyl_Trfase/lysoPLipase"/>
</dbReference>
<keyword evidence="10" id="KW-1185">Reference proteome</keyword>
<protein>
    <recommendedName>
        <fullName evidence="6">PNPLA domain-containing protein</fullName>
    </recommendedName>
</protein>
<comment type="caution">
    <text evidence="7">The sequence shown here is derived from an EMBL/GenBank/DDBJ whole genome shotgun (WGS) entry which is preliminary data.</text>
</comment>
<evidence type="ECO:0000256" key="2">
    <source>
        <dbReference type="ARBA" id="ARBA00022963"/>
    </source>
</evidence>
<reference evidence="7 9" key="3">
    <citation type="submission" date="2019-07" db="EMBL/GenBank/DDBJ databases">
        <title>Whole genome shotgun sequence of Methylobacterium oxalidis NBRC 107715.</title>
        <authorList>
            <person name="Hosoyama A."/>
            <person name="Uohara A."/>
            <person name="Ohji S."/>
            <person name="Ichikawa N."/>
        </authorList>
    </citation>
    <scope>NUCLEOTIDE SEQUENCE [LARGE SCALE GENOMIC DNA]</scope>
    <source>
        <strain evidence="7 9">NBRC 107715</strain>
    </source>
</reference>
<feature type="domain" description="PNPLA" evidence="6">
    <location>
        <begin position="43"/>
        <end position="203"/>
    </location>
</feature>
<evidence type="ECO:0000313" key="8">
    <source>
        <dbReference type="EMBL" id="GLS63955.1"/>
    </source>
</evidence>
<dbReference type="Proteomes" id="UP000321960">
    <property type="component" value="Unassembled WGS sequence"/>
</dbReference>
<organism evidence="7 9">
    <name type="scientific">Methylobacterium oxalidis</name>
    <dbReference type="NCBI Taxonomy" id="944322"/>
    <lineage>
        <taxon>Bacteria</taxon>
        <taxon>Pseudomonadati</taxon>
        <taxon>Pseudomonadota</taxon>
        <taxon>Alphaproteobacteria</taxon>
        <taxon>Hyphomicrobiales</taxon>
        <taxon>Methylobacteriaceae</taxon>
        <taxon>Methylobacterium</taxon>
    </lineage>
</organism>
<name>A0A512JC59_9HYPH</name>
<evidence type="ECO:0000256" key="4">
    <source>
        <dbReference type="PROSITE-ProRule" id="PRU01161"/>
    </source>
</evidence>